<name>A0AB39U6C9_9BIFI</name>
<dbReference type="GO" id="GO:0042956">
    <property type="term" value="P:maltodextrin transmembrane transport"/>
    <property type="evidence" value="ECO:0007669"/>
    <property type="project" value="TreeGrafter"/>
</dbReference>
<feature type="transmembrane region" description="Helical" evidence="4">
    <location>
        <begin position="61"/>
        <end position="83"/>
    </location>
</feature>
<comment type="similarity">
    <text evidence="1">Belongs to the bacterial solute-binding protein 1 family.</text>
</comment>
<gene>
    <name evidence="5" type="ORF">QN215_00080</name>
</gene>
<evidence type="ECO:0000256" key="2">
    <source>
        <dbReference type="ARBA" id="ARBA00022448"/>
    </source>
</evidence>
<dbReference type="KEGG" id="baqk:QN215_00080"/>
<reference evidence="5" key="1">
    <citation type="submission" date="2023-07" db="EMBL/GenBank/DDBJ databases">
        <title>Bifidobacterium aquikefiriaerophilum sp. nov. and Bifidobacterium eccum sp. nov., isolated from water kefir.</title>
        <authorList>
            <person name="Breselge S."/>
            <person name="Bellassi P."/>
            <person name="Barcenilla C."/>
            <person name="Alvarez-Ordonez A."/>
            <person name="Morelli L."/>
            <person name="Cotter P.D."/>
        </authorList>
    </citation>
    <scope>NUCLEOTIDE SEQUENCE</scope>
    <source>
        <strain evidence="5">WK041_4_12</strain>
    </source>
</reference>
<dbReference type="Pfam" id="PF13416">
    <property type="entry name" value="SBP_bac_8"/>
    <property type="match status" value="1"/>
</dbReference>
<organism evidence="5">
    <name type="scientific">Bifidobacterium aquikefiricola</name>
    <dbReference type="NCBI Taxonomy" id="3059038"/>
    <lineage>
        <taxon>Bacteria</taxon>
        <taxon>Bacillati</taxon>
        <taxon>Actinomycetota</taxon>
        <taxon>Actinomycetes</taxon>
        <taxon>Bifidobacteriales</taxon>
        <taxon>Bifidobacteriaceae</taxon>
        <taxon>Bifidobacterium</taxon>
    </lineage>
</organism>
<dbReference type="RefSeq" id="WP_369344162.1">
    <property type="nucleotide sequence ID" value="NZ_CP129674.1"/>
</dbReference>
<dbReference type="CDD" id="cd14748">
    <property type="entry name" value="PBP2_UgpB"/>
    <property type="match status" value="1"/>
</dbReference>
<accession>A0AB39U6C9</accession>
<keyword evidence="4" id="KW-0812">Transmembrane</keyword>
<dbReference type="PANTHER" id="PTHR30061">
    <property type="entry name" value="MALTOSE-BINDING PERIPLASMIC PROTEIN"/>
    <property type="match status" value="1"/>
</dbReference>
<keyword evidence="2" id="KW-0813">Transport</keyword>
<dbReference type="EMBL" id="CP129674">
    <property type="protein sequence ID" value="XDS44584.1"/>
    <property type="molecule type" value="Genomic_DNA"/>
</dbReference>
<proteinExistence type="inferred from homology"/>
<sequence length="471" mass="50189">MERKNCFSHSSKSNLAWGKRNKGHASTRIVVFFKLKFCNVKNLMIDFKDCSVRRRIMKRKLAVVASTFSVLAMLLAGCGGSGFSSENSPTSGSLTSDKTKGLNILIASSGDPETKAVKKAVQDWATKNDRKVTVSVASDINQQLSQGFASGSPADVFYLAPDQLAGYASSGSLLAYGDQISNRDDYYPSLLQSLTYKGKLYAIPKDVSTLQLVINTDMWSAAGLTASDYPKTWAQLENVAKKLTTSSHVGLSFSPQYARVGTFMAQAGGGLVNAKGTKATANSEQSLKGLTEVKKLIASGSTAFSSDLGTGWGGEAFGTGKAAMTIEGNWILGSLAADYPSVKYKVIALPSGPAGKGTMQFTNGWGIAEDSPDQKGAVSLVKYLTSESVIMEFAKAFGIMPGNSKFAADWEKEYPQQAPFIDGLKYAIGVPAAKGASTVVSDFDSQLAQLKNTEPKAILDKTQTNLEAIYK</sequence>
<dbReference type="GO" id="GO:0055052">
    <property type="term" value="C:ATP-binding cassette (ABC) transporter complex, substrate-binding subunit-containing"/>
    <property type="evidence" value="ECO:0007669"/>
    <property type="project" value="TreeGrafter"/>
</dbReference>
<dbReference type="AlphaFoldDB" id="A0AB39U6C9"/>
<evidence type="ECO:0000256" key="4">
    <source>
        <dbReference type="SAM" id="Phobius"/>
    </source>
</evidence>
<evidence type="ECO:0000256" key="3">
    <source>
        <dbReference type="ARBA" id="ARBA00022729"/>
    </source>
</evidence>
<evidence type="ECO:0000313" key="5">
    <source>
        <dbReference type="EMBL" id="XDS44584.1"/>
    </source>
</evidence>
<keyword evidence="4" id="KW-1133">Transmembrane helix</keyword>
<keyword evidence="4" id="KW-0472">Membrane</keyword>
<evidence type="ECO:0000256" key="1">
    <source>
        <dbReference type="ARBA" id="ARBA00008520"/>
    </source>
</evidence>
<dbReference type="Gene3D" id="3.40.190.10">
    <property type="entry name" value="Periplasmic binding protein-like II"/>
    <property type="match status" value="1"/>
</dbReference>
<dbReference type="SUPFAM" id="SSF53850">
    <property type="entry name" value="Periplasmic binding protein-like II"/>
    <property type="match status" value="1"/>
</dbReference>
<keyword evidence="3" id="KW-0732">Signal</keyword>
<protein>
    <submittedName>
        <fullName evidence="5">ABC transporter substrate-binding protein</fullName>
    </submittedName>
</protein>
<dbReference type="PANTHER" id="PTHR30061:SF50">
    <property type="entry name" value="MALTOSE_MALTODEXTRIN-BINDING PERIPLASMIC PROTEIN"/>
    <property type="match status" value="1"/>
</dbReference>
<dbReference type="GO" id="GO:1901982">
    <property type="term" value="F:maltose binding"/>
    <property type="evidence" value="ECO:0007669"/>
    <property type="project" value="TreeGrafter"/>
</dbReference>
<dbReference type="GO" id="GO:0015768">
    <property type="term" value="P:maltose transport"/>
    <property type="evidence" value="ECO:0007669"/>
    <property type="project" value="TreeGrafter"/>
</dbReference>
<dbReference type="InterPro" id="IPR006059">
    <property type="entry name" value="SBP"/>
</dbReference>